<evidence type="ECO:0000256" key="1">
    <source>
        <dbReference type="SAM" id="SignalP"/>
    </source>
</evidence>
<feature type="chain" id="PRO_5001461836" evidence="1">
    <location>
        <begin position="27"/>
        <end position="167"/>
    </location>
</feature>
<dbReference type="Proteomes" id="UP000021816">
    <property type="component" value="Unassembled WGS sequence"/>
</dbReference>
<proteinExistence type="predicted"/>
<organism evidence="2 3">
    <name type="scientific">Candidatus Accumulibacter appositus</name>
    <dbReference type="NCBI Taxonomy" id="1454003"/>
    <lineage>
        <taxon>Bacteria</taxon>
        <taxon>Pseudomonadati</taxon>
        <taxon>Pseudomonadota</taxon>
        <taxon>Betaproteobacteria</taxon>
        <taxon>Candidatus Accumulibacter</taxon>
    </lineage>
</organism>
<keyword evidence="1" id="KW-0732">Signal</keyword>
<sequence>MQRPVFTILTLALASLLSLPVAPAFAASLDTYVGQQPEALLKSQPEFAKAYRSAIGELDLPEWTQRLAAGKRAEQVDIDGTAYILTSACSSRGCLDEHLYLLFDPQSGLVSGLFYLPPASDTPGDTRTAFSRWYGLPADKARAKAIGAFLLQRAASDAQALAYPAKK</sequence>
<protein>
    <submittedName>
        <fullName evidence="2">C-lysozyme inhibitor</fullName>
    </submittedName>
</protein>
<dbReference type="EMBL" id="JEMX01000030">
    <property type="protein sequence ID" value="EXI80575.1"/>
    <property type="molecule type" value="Genomic_DNA"/>
</dbReference>
<comment type="caution">
    <text evidence="2">The sequence shown here is derived from an EMBL/GenBank/DDBJ whole genome shotgun (WGS) entry which is preliminary data.</text>
</comment>
<dbReference type="PATRIC" id="fig|1454003.3.peg.1769"/>
<reference evidence="2 3" key="1">
    <citation type="submission" date="2014-02" db="EMBL/GenBank/DDBJ databases">
        <title>Expanding our view of genomic diversity in Candidatus Accumulibacter clades.</title>
        <authorList>
            <person name="Skennerton C.T."/>
            <person name="Barr J.J."/>
            <person name="Slater F.R."/>
            <person name="Bond P.L."/>
            <person name="Tyson G.W."/>
        </authorList>
    </citation>
    <scope>NUCLEOTIDE SEQUENCE [LARGE SCALE GENOMIC DNA]</scope>
    <source>
        <strain evidence="3">BA-92</strain>
    </source>
</reference>
<feature type="signal peptide" evidence="1">
    <location>
        <begin position="1"/>
        <end position="26"/>
    </location>
</feature>
<dbReference type="SUPFAM" id="SSF89872">
    <property type="entry name" value="Inhibitor of vertebrate lysozyme, Ivy"/>
    <property type="match status" value="1"/>
</dbReference>
<evidence type="ECO:0000313" key="2">
    <source>
        <dbReference type="EMBL" id="EXI80575.1"/>
    </source>
</evidence>
<dbReference type="AlphaFoldDB" id="A0A011PUS9"/>
<dbReference type="STRING" id="1454003.AW10_01718"/>
<gene>
    <name evidence="2" type="ORF">AW10_01718</name>
</gene>
<dbReference type="Pfam" id="PF08816">
    <property type="entry name" value="Ivy"/>
    <property type="match status" value="1"/>
</dbReference>
<evidence type="ECO:0000313" key="3">
    <source>
        <dbReference type="Proteomes" id="UP000021816"/>
    </source>
</evidence>
<dbReference type="InterPro" id="IPR036501">
    <property type="entry name" value="Inhibitor_vert_lysozyme_sf"/>
</dbReference>
<name>A0A011PUS9_9PROT</name>
<accession>A0A011PUS9</accession>
<dbReference type="Gene3D" id="3.40.1420.10">
    <property type="entry name" value="Inhibitor of vertebrate lysozyme"/>
    <property type="match status" value="1"/>
</dbReference>